<sequence>GGRWSSGTENRAPRGWFQKILPEPKKKFAAAFHGPNHLRADLSRRGALLV</sequence>
<feature type="non-terminal residue" evidence="1">
    <location>
        <position position="1"/>
    </location>
</feature>
<reference evidence="1" key="1">
    <citation type="submission" date="2020-02" db="EMBL/GenBank/DDBJ databases">
        <authorList>
            <person name="Meier V. D."/>
        </authorList>
    </citation>
    <scope>NUCLEOTIDE SEQUENCE</scope>
    <source>
        <strain evidence="1">AVDCRST_MAG90</strain>
    </source>
</reference>
<name>A0A6J4KKJ6_9HYPH</name>
<proteinExistence type="predicted"/>
<organism evidence="1">
    <name type="scientific">uncultured Microvirga sp</name>
    <dbReference type="NCBI Taxonomy" id="412392"/>
    <lineage>
        <taxon>Bacteria</taxon>
        <taxon>Pseudomonadati</taxon>
        <taxon>Pseudomonadota</taxon>
        <taxon>Alphaproteobacteria</taxon>
        <taxon>Hyphomicrobiales</taxon>
        <taxon>Methylobacteriaceae</taxon>
        <taxon>Microvirga</taxon>
        <taxon>environmental samples</taxon>
    </lineage>
</organism>
<feature type="non-terminal residue" evidence="1">
    <location>
        <position position="50"/>
    </location>
</feature>
<gene>
    <name evidence="1" type="ORF">AVDCRST_MAG90-299</name>
</gene>
<dbReference type="EMBL" id="CADCUC010000059">
    <property type="protein sequence ID" value="CAA9308633.1"/>
    <property type="molecule type" value="Genomic_DNA"/>
</dbReference>
<evidence type="ECO:0000313" key="1">
    <source>
        <dbReference type="EMBL" id="CAA9308633.1"/>
    </source>
</evidence>
<protein>
    <submittedName>
        <fullName evidence="1">Uncharacterized protein</fullName>
    </submittedName>
</protein>
<accession>A0A6J4KKJ6</accession>
<dbReference type="AlphaFoldDB" id="A0A6J4KKJ6"/>